<dbReference type="AlphaFoldDB" id="A0A8S2V9B3"/>
<feature type="non-terminal residue" evidence="1">
    <location>
        <position position="1"/>
    </location>
</feature>
<reference evidence="1" key="1">
    <citation type="submission" date="2021-02" db="EMBL/GenBank/DDBJ databases">
        <authorList>
            <person name="Nowell W R."/>
        </authorList>
    </citation>
    <scope>NUCLEOTIDE SEQUENCE</scope>
</reference>
<name>A0A8S2V9B3_9BILA</name>
<sequence length="37" mass="4235">IGEARSDRNETSRAQRRAELIENLKQFPGVVSNITFM</sequence>
<comment type="caution">
    <text evidence="1">The sequence shown here is derived from an EMBL/GenBank/DDBJ whole genome shotgun (WGS) entry which is preliminary data.</text>
</comment>
<gene>
    <name evidence="1" type="ORF">GIL414_LOCUS29547</name>
</gene>
<organism evidence="1 2">
    <name type="scientific">Rotaria magnacalcarata</name>
    <dbReference type="NCBI Taxonomy" id="392030"/>
    <lineage>
        <taxon>Eukaryota</taxon>
        <taxon>Metazoa</taxon>
        <taxon>Spiralia</taxon>
        <taxon>Gnathifera</taxon>
        <taxon>Rotifera</taxon>
        <taxon>Eurotatoria</taxon>
        <taxon>Bdelloidea</taxon>
        <taxon>Philodinida</taxon>
        <taxon>Philodinidae</taxon>
        <taxon>Rotaria</taxon>
    </lineage>
</organism>
<dbReference type="Proteomes" id="UP000681720">
    <property type="component" value="Unassembled WGS sequence"/>
</dbReference>
<proteinExistence type="predicted"/>
<evidence type="ECO:0000313" key="2">
    <source>
        <dbReference type="Proteomes" id="UP000681720"/>
    </source>
</evidence>
<protein>
    <submittedName>
        <fullName evidence="1">Uncharacterized protein</fullName>
    </submittedName>
</protein>
<evidence type="ECO:0000313" key="1">
    <source>
        <dbReference type="EMBL" id="CAF4386798.1"/>
    </source>
</evidence>
<dbReference type="EMBL" id="CAJOBJ010053860">
    <property type="protein sequence ID" value="CAF4386798.1"/>
    <property type="molecule type" value="Genomic_DNA"/>
</dbReference>
<accession>A0A8S2V9B3</accession>